<organism evidence="10 11">
    <name type="scientific">Vicingus serpentipes</name>
    <dbReference type="NCBI Taxonomy" id="1926625"/>
    <lineage>
        <taxon>Bacteria</taxon>
        <taxon>Pseudomonadati</taxon>
        <taxon>Bacteroidota</taxon>
        <taxon>Flavobacteriia</taxon>
        <taxon>Flavobacteriales</taxon>
        <taxon>Vicingaceae</taxon>
        <taxon>Vicingus</taxon>
    </lineage>
</organism>
<evidence type="ECO:0000256" key="5">
    <source>
        <dbReference type="ARBA" id="ARBA00022692"/>
    </source>
</evidence>
<dbReference type="InterPro" id="IPR038731">
    <property type="entry name" value="RgtA/B/C-like"/>
</dbReference>
<gene>
    <name evidence="10" type="ORF">FRY74_06520</name>
</gene>
<feature type="transmembrane region" description="Helical" evidence="8">
    <location>
        <begin position="369"/>
        <end position="385"/>
    </location>
</feature>
<evidence type="ECO:0000256" key="4">
    <source>
        <dbReference type="ARBA" id="ARBA00022679"/>
    </source>
</evidence>
<dbReference type="PANTHER" id="PTHR33908:SF11">
    <property type="entry name" value="MEMBRANE PROTEIN"/>
    <property type="match status" value="1"/>
</dbReference>
<feature type="transmembrane region" description="Helical" evidence="8">
    <location>
        <begin position="314"/>
        <end position="332"/>
    </location>
</feature>
<keyword evidence="6 8" id="KW-1133">Transmembrane helix</keyword>
<dbReference type="GO" id="GO:0009103">
    <property type="term" value="P:lipopolysaccharide biosynthetic process"/>
    <property type="evidence" value="ECO:0007669"/>
    <property type="project" value="UniProtKB-ARBA"/>
</dbReference>
<feature type="transmembrane region" description="Helical" evidence="8">
    <location>
        <begin position="208"/>
        <end position="230"/>
    </location>
</feature>
<protein>
    <submittedName>
        <fullName evidence="10">Glycosyltransferase family 39 protein</fullName>
    </submittedName>
</protein>
<keyword evidence="2" id="KW-1003">Cell membrane</keyword>
<accession>A0A5C6RT08</accession>
<feature type="transmembrane region" description="Helical" evidence="8">
    <location>
        <begin position="344"/>
        <end position="363"/>
    </location>
</feature>
<dbReference type="InterPro" id="IPR050297">
    <property type="entry name" value="LipidA_mod_glycosyltrf_83"/>
</dbReference>
<comment type="caution">
    <text evidence="10">The sequence shown here is derived from an EMBL/GenBank/DDBJ whole genome shotgun (WGS) entry which is preliminary data.</text>
</comment>
<feature type="transmembrane region" description="Helical" evidence="8">
    <location>
        <begin position="94"/>
        <end position="111"/>
    </location>
</feature>
<evidence type="ECO:0000256" key="7">
    <source>
        <dbReference type="ARBA" id="ARBA00023136"/>
    </source>
</evidence>
<dbReference type="GO" id="GO:0016763">
    <property type="term" value="F:pentosyltransferase activity"/>
    <property type="evidence" value="ECO:0007669"/>
    <property type="project" value="TreeGrafter"/>
</dbReference>
<evidence type="ECO:0000256" key="8">
    <source>
        <dbReference type="SAM" id="Phobius"/>
    </source>
</evidence>
<evidence type="ECO:0000259" key="9">
    <source>
        <dbReference type="Pfam" id="PF13231"/>
    </source>
</evidence>
<feature type="transmembrane region" description="Helical" evidence="8">
    <location>
        <begin position="12"/>
        <end position="29"/>
    </location>
</feature>
<dbReference type="GO" id="GO:0005886">
    <property type="term" value="C:plasma membrane"/>
    <property type="evidence" value="ECO:0007669"/>
    <property type="project" value="UniProtKB-SubCell"/>
</dbReference>
<name>A0A5C6RT08_9FLAO</name>
<sequence>MHSLKVLFKDIYFLIVLVLLIGVFIYKYQDLFLPFFSDELWTYGPAIRKMSVFGPSLLPSSLPLTDHWAHPLLFFFLSSLWCLIFGASLFSVHLFAALLSSLLLVVLYLTVKNMLNREIAFYSTLIFASQSIFLGQYNLALPEILTTIFTYLVIYFSEKKKYKLFIFFGICLVLTKESGVFPLIAIIGWNLIRDIFYDKSFSFSKQTIVKYIIFTVPFIAIVSHFVLLKLEYGWFIMPLRTESFEFTWDVYHERLMNTIHYLFIGQGRRPLPITLFFIGILFYPKIKILYRIVIVLVSFSLMKMFFGYWEVPEFVEFLVIPIIFIVIVKFIFIDSYKNDRSESGFIAIATLFTIIYILFISSFFDSRRYLLFLVPTLIVITIYFLNQIPKINKYLLPLVAIVSIGFSIQYQINDTDQGDDTNHYQDLCFIQKEAVGYLEEKYQYTQSIRTTFLVKHSLERPLTGYLKTITKFSNVASLAKDGNNCLYIFVNTELPNDYYSFKKEKNLKLVKKFEKRNAWIEIYKN</sequence>
<keyword evidence="7 8" id="KW-0472">Membrane</keyword>
<evidence type="ECO:0000313" key="10">
    <source>
        <dbReference type="EMBL" id="TXB65085.1"/>
    </source>
</evidence>
<dbReference type="Pfam" id="PF13231">
    <property type="entry name" value="PMT_2"/>
    <property type="match status" value="1"/>
</dbReference>
<evidence type="ECO:0000313" key="11">
    <source>
        <dbReference type="Proteomes" id="UP000321721"/>
    </source>
</evidence>
<dbReference type="OrthoDB" id="661429at2"/>
<comment type="subcellular location">
    <subcellularLocation>
        <location evidence="1">Cell membrane</location>
        <topology evidence="1">Multi-pass membrane protein</topology>
    </subcellularLocation>
</comment>
<evidence type="ECO:0000256" key="3">
    <source>
        <dbReference type="ARBA" id="ARBA00022676"/>
    </source>
</evidence>
<dbReference type="Proteomes" id="UP000321721">
    <property type="component" value="Unassembled WGS sequence"/>
</dbReference>
<dbReference type="EMBL" id="VOOS01000003">
    <property type="protein sequence ID" value="TXB65085.1"/>
    <property type="molecule type" value="Genomic_DNA"/>
</dbReference>
<reference evidence="10 11" key="1">
    <citation type="submission" date="2019-08" db="EMBL/GenBank/DDBJ databases">
        <title>Genome of Vicingus serpentipes NCIMB 15042.</title>
        <authorList>
            <person name="Bowman J.P."/>
        </authorList>
    </citation>
    <scope>NUCLEOTIDE SEQUENCE [LARGE SCALE GENOMIC DNA]</scope>
    <source>
        <strain evidence="10 11">NCIMB 15042</strain>
    </source>
</reference>
<keyword evidence="11" id="KW-1185">Reference proteome</keyword>
<keyword evidence="3" id="KW-0328">Glycosyltransferase</keyword>
<feature type="transmembrane region" description="Helical" evidence="8">
    <location>
        <begin position="139"/>
        <end position="157"/>
    </location>
</feature>
<dbReference type="PANTHER" id="PTHR33908">
    <property type="entry name" value="MANNOSYLTRANSFERASE YKCB-RELATED"/>
    <property type="match status" value="1"/>
</dbReference>
<feature type="transmembrane region" description="Helical" evidence="8">
    <location>
        <begin position="164"/>
        <end position="188"/>
    </location>
</feature>
<feature type="domain" description="Glycosyltransferase RgtA/B/C/D-like" evidence="9">
    <location>
        <begin position="70"/>
        <end position="201"/>
    </location>
</feature>
<proteinExistence type="predicted"/>
<evidence type="ECO:0000256" key="1">
    <source>
        <dbReference type="ARBA" id="ARBA00004651"/>
    </source>
</evidence>
<keyword evidence="5 8" id="KW-0812">Transmembrane</keyword>
<evidence type="ECO:0000256" key="6">
    <source>
        <dbReference type="ARBA" id="ARBA00022989"/>
    </source>
</evidence>
<feature type="transmembrane region" description="Helical" evidence="8">
    <location>
        <begin position="68"/>
        <end position="87"/>
    </location>
</feature>
<dbReference type="AlphaFoldDB" id="A0A5C6RT08"/>
<evidence type="ECO:0000256" key="2">
    <source>
        <dbReference type="ARBA" id="ARBA00022475"/>
    </source>
</evidence>
<keyword evidence="4 10" id="KW-0808">Transferase</keyword>